<dbReference type="InterPro" id="IPR036390">
    <property type="entry name" value="WH_DNA-bd_sf"/>
</dbReference>
<dbReference type="Gene3D" id="1.10.10.10">
    <property type="entry name" value="Winged helix-like DNA-binding domain superfamily/Winged helix DNA-binding domain"/>
    <property type="match status" value="1"/>
</dbReference>
<organism evidence="4 5">
    <name type="scientific">Oxyplasma meridianum</name>
    <dbReference type="NCBI Taxonomy" id="3073602"/>
    <lineage>
        <taxon>Archaea</taxon>
        <taxon>Methanobacteriati</taxon>
        <taxon>Thermoplasmatota</taxon>
        <taxon>Thermoplasmata</taxon>
        <taxon>Thermoplasmatales</taxon>
        <taxon>Thermoplasmataceae</taxon>
        <taxon>Oxyplasma</taxon>
    </lineage>
</organism>
<dbReference type="PIRSF" id="PIRSF037373">
    <property type="entry name" value="UCP037373_trxn_reg"/>
    <property type="match status" value="1"/>
</dbReference>
<dbReference type="GeneID" id="95967602"/>
<dbReference type="Proteomes" id="UP001451606">
    <property type="component" value="Chromosome"/>
</dbReference>
<evidence type="ECO:0000256" key="2">
    <source>
        <dbReference type="ARBA" id="ARBA00022829"/>
    </source>
</evidence>
<protein>
    <submittedName>
        <fullName evidence="4">SMC-Scp complex subunit ScpB</fullName>
    </submittedName>
</protein>
<keyword evidence="3" id="KW-0131">Cell cycle</keyword>
<dbReference type="KEGG" id="omr:OXIME_000867"/>
<evidence type="ECO:0000313" key="5">
    <source>
        <dbReference type="Proteomes" id="UP001451606"/>
    </source>
</evidence>
<dbReference type="GO" id="GO:0051301">
    <property type="term" value="P:cell division"/>
    <property type="evidence" value="ECO:0007669"/>
    <property type="project" value="UniProtKB-KW"/>
</dbReference>
<dbReference type="InterPro" id="IPR036388">
    <property type="entry name" value="WH-like_DNA-bd_sf"/>
</dbReference>
<dbReference type="SUPFAM" id="SSF46785">
    <property type="entry name" value="Winged helix' DNA-binding domain"/>
    <property type="match status" value="1"/>
</dbReference>
<dbReference type="InterPro" id="IPR005234">
    <property type="entry name" value="ScpB_csome_segregation"/>
</dbReference>
<keyword evidence="2" id="KW-0159">Chromosome partition</keyword>
<gene>
    <name evidence="4" type="ORF">OXIME_000867</name>
</gene>
<dbReference type="GO" id="GO:0051304">
    <property type="term" value="P:chromosome separation"/>
    <property type="evidence" value="ECO:0007669"/>
    <property type="project" value="InterPro"/>
</dbReference>
<accession>A0AAX4NFN4</accession>
<dbReference type="EMBL" id="CP133772">
    <property type="protein sequence ID" value="WYY00301.1"/>
    <property type="molecule type" value="Genomic_DNA"/>
</dbReference>
<dbReference type="AlphaFoldDB" id="A0AAX4NFN4"/>
<keyword evidence="1" id="KW-0132">Cell division</keyword>
<dbReference type="InterPro" id="IPR017185">
    <property type="entry name" value="UCP037373_trxn_reg"/>
</dbReference>
<proteinExistence type="predicted"/>
<dbReference type="Pfam" id="PF04079">
    <property type="entry name" value="SMC_ScpB"/>
    <property type="match status" value="1"/>
</dbReference>
<sequence>MVMSEENEKLAEYLITSDIPRSVAYTLAYIRNKDEITSVEIERETGLRQPEVSIAMQWLRRKGWINKRNMKKEGKGRPIHGYKLSKSFGEILEEIIHDLSNKIAEINMDIDQLRNFQESSK</sequence>
<reference evidence="4 5" key="1">
    <citation type="submission" date="2023-09" db="EMBL/GenBank/DDBJ databases">
        <authorList>
            <person name="Golyshina O.V."/>
            <person name="Lunev E.A."/>
            <person name="Bargiela R."/>
            <person name="Gaines M.C."/>
            <person name="Daum B."/>
            <person name="Bale N.J."/>
            <person name="Koenen M."/>
            <person name="Sinninghe Damst J.S."/>
            <person name="Yakimov M."/>
            <person name="Golyshin P.N."/>
        </authorList>
    </citation>
    <scope>NUCLEOTIDE SEQUENCE [LARGE SCALE GENOMIC DNA]</scope>
    <source>
        <strain evidence="4 5">M1</strain>
    </source>
</reference>
<evidence type="ECO:0000256" key="3">
    <source>
        <dbReference type="ARBA" id="ARBA00023306"/>
    </source>
</evidence>
<name>A0AAX4NFN4_9ARCH</name>
<evidence type="ECO:0000256" key="1">
    <source>
        <dbReference type="ARBA" id="ARBA00022618"/>
    </source>
</evidence>
<keyword evidence="5" id="KW-1185">Reference proteome</keyword>
<dbReference type="RefSeq" id="WP_393970642.1">
    <property type="nucleotide sequence ID" value="NZ_CP133772.1"/>
</dbReference>
<evidence type="ECO:0000313" key="4">
    <source>
        <dbReference type="EMBL" id="WYY00301.1"/>
    </source>
</evidence>